<comment type="caution">
    <text evidence="1">The sequence shown here is derived from an EMBL/GenBank/DDBJ whole genome shotgun (WGS) entry which is preliminary data.</text>
</comment>
<keyword evidence="2" id="KW-1185">Reference proteome</keyword>
<organism evidence="1 2">
    <name type="scientific">Lecanicillium saksenae</name>
    <dbReference type="NCBI Taxonomy" id="468837"/>
    <lineage>
        <taxon>Eukaryota</taxon>
        <taxon>Fungi</taxon>
        <taxon>Dikarya</taxon>
        <taxon>Ascomycota</taxon>
        <taxon>Pezizomycotina</taxon>
        <taxon>Sordariomycetes</taxon>
        <taxon>Hypocreomycetidae</taxon>
        <taxon>Hypocreales</taxon>
        <taxon>Cordycipitaceae</taxon>
        <taxon>Lecanicillium</taxon>
    </lineage>
</organism>
<evidence type="ECO:0000313" key="1">
    <source>
        <dbReference type="EMBL" id="KAJ3483628.1"/>
    </source>
</evidence>
<gene>
    <name evidence="1" type="ORF">NLG97_g7263</name>
</gene>
<protein>
    <submittedName>
        <fullName evidence="1">Uncharacterized protein</fullName>
    </submittedName>
</protein>
<name>A0ACC1QQH6_9HYPO</name>
<proteinExistence type="predicted"/>
<reference evidence="1" key="1">
    <citation type="submission" date="2022-07" db="EMBL/GenBank/DDBJ databases">
        <title>Genome Sequence of Lecanicillium saksenae.</title>
        <authorList>
            <person name="Buettner E."/>
        </authorList>
    </citation>
    <scope>NUCLEOTIDE SEQUENCE</scope>
    <source>
        <strain evidence="1">VT-O1</strain>
    </source>
</reference>
<sequence length="84" mass="9198">MSAPVRAATSAVTRTYPRGLPMLIAGTSVVAVGAYVKSQLTTQSKTMDRFFATYNTPVSEASRRKTFEGHPDTRSNVLNFLGWK</sequence>
<dbReference type="EMBL" id="JANAKD010001085">
    <property type="protein sequence ID" value="KAJ3483628.1"/>
    <property type="molecule type" value="Genomic_DNA"/>
</dbReference>
<dbReference type="Proteomes" id="UP001148737">
    <property type="component" value="Unassembled WGS sequence"/>
</dbReference>
<accession>A0ACC1QQH6</accession>
<evidence type="ECO:0000313" key="2">
    <source>
        <dbReference type="Proteomes" id="UP001148737"/>
    </source>
</evidence>